<protein>
    <submittedName>
        <fullName evidence="1">Uncharacterized protein</fullName>
    </submittedName>
</protein>
<dbReference type="EMBL" id="JACVVK020000291">
    <property type="protein sequence ID" value="KAK7479977.1"/>
    <property type="molecule type" value="Genomic_DNA"/>
</dbReference>
<keyword evidence="2" id="KW-1185">Reference proteome</keyword>
<sequence length="174" mass="19672">MHGRFQLALHCEAIFLKVRTAGFPRQLLACFTDIAKSSLPGHDIHGSFKPAVHCHVLQARISGFPWQLQTCCTLSRSPGQDFRISMAASNLLYTVTFARPGFQDFHGSFKLAVHRHVLQARISRSPYQSNLSLFLSLRPPKSLQADCFCVKLEIRNDDRDKNYTSLIFAVCESF</sequence>
<reference evidence="1 2" key="1">
    <citation type="journal article" date="2023" name="Sci. Data">
        <title>Genome assembly of the Korean intertidal mud-creeper Batillaria attramentaria.</title>
        <authorList>
            <person name="Patra A.K."/>
            <person name="Ho P.T."/>
            <person name="Jun S."/>
            <person name="Lee S.J."/>
            <person name="Kim Y."/>
            <person name="Won Y.J."/>
        </authorList>
    </citation>
    <scope>NUCLEOTIDE SEQUENCE [LARGE SCALE GENOMIC DNA]</scope>
    <source>
        <strain evidence="1">Wonlab-2016</strain>
    </source>
</reference>
<evidence type="ECO:0000313" key="2">
    <source>
        <dbReference type="Proteomes" id="UP001519460"/>
    </source>
</evidence>
<name>A0ABD0JY28_9CAEN</name>
<comment type="caution">
    <text evidence="1">The sequence shown here is derived from an EMBL/GenBank/DDBJ whole genome shotgun (WGS) entry which is preliminary data.</text>
</comment>
<dbReference type="AlphaFoldDB" id="A0ABD0JY28"/>
<evidence type="ECO:0000313" key="1">
    <source>
        <dbReference type="EMBL" id="KAK7479977.1"/>
    </source>
</evidence>
<organism evidence="1 2">
    <name type="scientific">Batillaria attramentaria</name>
    <dbReference type="NCBI Taxonomy" id="370345"/>
    <lineage>
        <taxon>Eukaryota</taxon>
        <taxon>Metazoa</taxon>
        <taxon>Spiralia</taxon>
        <taxon>Lophotrochozoa</taxon>
        <taxon>Mollusca</taxon>
        <taxon>Gastropoda</taxon>
        <taxon>Caenogastropoda</taxon>
        <taxon>Sorbeoconcha</taxon>
        <taxon>Cerithioidea</taxon>
        <taxon>Batillariidae</taxon>
        <taxon>Batillaria</taxon>
    </lineage>
</organism>
<accession>A0ABD0JY28</accession>
<gene>
    <name evidence="1" type="ORF">BaRGS_00028804</name>
</gene>
<dbReference type="Proteomes" id="UP001519460">
    <property type="component" value="Unassembled WGS sequence"/>
</dbReference>
<proteinExistence type="predicted"/>